<evidence type="ECO:0000313" key="3">
    <source>
        <dbReference type="Proteomes" id="UP001143463"/>
    </source>
</evidence>
<proteinExistence type="predicted"/>
<name>A0A9W6L156_9PSEU</name>
<feature type="region of interest" description="Disordered" evidence="1">
    <location>
        <begin position="1"/>
        <end position="27"/>
    </location>
</feature>
<dbReference type="AlphaFoldDB" id="A0A9W6L156"/>
<accession>A0A9W6L156</accession>
<evidence type="ECO:0000313" key="2">
    <source>
        <dbReference type="EMBL" id="GLL11348.1"/>
    </source>
</evidence>
<dbReference type="Proteomes" id="UP001143463">
    <property type="component" value="Unassembled WGS sequence"/>
</dbReference>
<reference evidence="2" key="2">
    <citation type="submission" date="2023-01" db="EMBL/GenBank/DDBJ databases">
        <authorList>
            <person name="Sun Q."/>
            <person name="Evtushenko L."/>
        </authorList>
    </citation>
    <scope>NUCLEOTIDE SEQUENCE</scope>
    <source>
        <strain evidence="2">VKM Ac-1069</strain>
    </source>
</reference>
<reference evidence="2" key="1">
    <citation type="journal article" date="2014" name="Int. J. Syst. Evol. Microbiol.">
        <title>Complete genome sequence of Corynebacterium casei LMG S-19264T (=DSM 44701T), isolated from a smear-ripened cheese.</title>
        <authorList>
            <consortium name="US DOE Joint Genome Institute (JGI-PGF)"/>
            <person name="Walter F."/>
            <person name="Albersmeier A."/>
            <person name="Kalinowski J."/>
            <person name="Ruckert C."/>
        </authorList>
    </citation>
    <scope>NUCLEOTIDE SEQUENCE</scope>
    <source>
        <strain evidence="2">VKM Ac-1069</strain>
    </source>
</reference>
<organism evidence="2 3">
    <name type="scientific">Pseudonocardia halophobica</name>
    <dbReference type="NCBI Taxonomy" id="29401"/>
    <lineage>
        <taxon>Bacteria</taxon>
        <taxon>Bacillati</taxon>
        <taxon>Actinomycetota</taxon>
        <taxon>Actinomycetes</taxon>
        <taxon>Pseudonocardiales</taxon>
        <taxon>Pseudonocardiaceae</taxon>
        <taxon>Pseudonocardia</taxon>
    </lineage>
</organism>
<evidence type="ECO:0000256" key="1">
    <source>
        <dbReference type="SAM" id="MobiDB-lite"/>
    </source>
</evidence>
<comment type="caution">
    <text evidence="2">The sequence shown here is derived from an EMBL/GenBank/DDBJ whole genome shotgun (WGS) entry which is preliminary data.</text>
</comment>
<dbReference type="EMBL" id="BSFQ01000008">
    <property type="protein sequence ID" value="GLL11348.1"/>
    <property type="molecule type" value="Genomic_DNA"/>
</dbReference>
<sequence length="65" mass="6693">MLAGGADRSASATALEGRGLDEDGRAGCAGSWAQRPRLLNVSRESGRVAAAGSYAETSRIRDAGW</sequence>
<protein>
    <submittedName>
        <fullName evidence="2">Uncharacterized protein</fullName>
    </submittedName>
</protein>
<gene>
    <name evidence="2" type="ORF">GCM10017577_24890</name>
</gene>
<keyword evidence="3" id="KW-1185">Reference proteome</keyword>